<evidence type="ECO:0000256" key="6">
    <source>
        <dbReference type="PROSITE-ProRule" id="PRU00546"/>
    </source>
</evidence>
<keyword evidence="11" id="KW-1185">Reference proteome</keyword>
<dbReference type="Gene3D" id="2.10.230.10">
    <property type="entry name" value="Heat shock protein DnaJ, cysteine-rich domain"/>
    <property type="match status" value="1"/>
</dbReference>
<dbReference type="SUPFAM" id="SSF57938">
    <property type="entry name" value="DnaJ/Hsp40 cysteine-rich domain"/>
    <property type="match status" value="1"/>
</dbReference>
<sequence>MIRSNGLRLVCRLLLRSLSSHLLHNSSVNEALLRGGCRSFSTGFCNQNRIFRLSNSRNVNDGRERLRLGSLVANLGAVRSIHATATISRDYYDVLGVSKNATAPEIKKAYYGLAKNLHPDTNKNDPEAGVKFQEVQEAYEVLKDDKTRAEYDQLGHDAFKMNQEGGGTGNNPCEGGSFDPFDIFSGFNMGGKDVKVSMELSFMEAIQGCSKTINFQTELPCNTCGGTGVPPGTRPETCKVCKGSGMAIFKKGLVLIQTTCMQCNGTGKIVSDFCKSCKGTCAVSGTKTVKLDVKPGVDNNQTMKVYGSGGADPEGNRPGDLYVTFKVREDPVFRREGANIHVDAVLSVTQAILGGTIKVPTLTGDVIVKVCRGTQPGEKVVLRRKGIKTSNSFSFGNQIVHFNVSIPVNLTQTQRQLFEEFAKDEEGGEYEKGVAAGASG</sequence>
<dbReference type="Gene3D" id="2.60.260.20">
    <property type="entry name" value="Urease metallochaperone UreE, N-terminal domain"/>
    <property type="match status" value="2"/>
</dbReference>
<keyword evidence="5" id="KW-0143">Chaperone</keyword>
<dbReference type="PANTHER" id="PTHR43096:SF52">
    <property type="entry name" value="DNAJ HOMOLOG 1, MITOCHONDRIAL-RELATED"/>
    <property type="match status" value="1"/>
</dbReference>
<dbReference type="Pfam" id="PF01556">
    <property type="entry name" value="DnaJ_C"/>
    <property type="match status" value="1"/>
</dbReference>
<keyword evidence="7" id="KW-0732">Signal</keyword>
<dbReference type="Gene3D" id="1.10.287.110">
    <property type="entry name" value="DnaJ domain"/>
    <property type="match status" value="1"/>
</dbReference>
<dbReference type="SMART" id="SM00271">
    <property type="entry name" value="DnaJ"/>
    <property type="match status" value="1"/>
</dbReference>
<evidence type="ECO:0000256" key="7">
    <source>
        <dbReference type="SAM" id="SignalP"/>
    </source>
</evidence>
<dbReference type="FunFam" id="2.60.260.20:FF:000005">
    <property type="entry name" value="Chaperone protein dnaJ 1, mitochondrial"/>
    <property type="match status" value="1"/>
</dbReference>
<dbReference type="PRINTS" id="PR00625">
    <property type="entry name" value="JDOMAIN"/>
</dbReference>
<evidence type="ECO:0000259" key="9">
    <source>
        <dbReference type="PROSITE" id="PS51188"/>
    </source>
</evidence>
<dbReference type="AlphaFoldDB" id="A0ABD2ZAQ5"/>
<reference evidence="10 11" key="1">
    <citation type="submission" date="2024-11" db="EMBL/GenBank/DDBJ databases">
        <title>A near-complete genome assembly of Cinchona calisaya.</title>
        <authorList>
            <person name="Lian D.C."/>
            <person name="Zhao X.W."/>
            <person name="Wei L."/>
        </authorList>
    </citation>
    <scope>NUCLEOTIDE SEQUENCE [LARGE SCALE GENOMIC DNA]</scope>
    <source>
        <tissue evidence="10">Nenye</tissue>
    </source>
</reference>
<evidence type="ECO:0000256" key="2">
    <source>
        <dbReference type="ARBA" id="ARBA00022737"/>
    </source>
</evidence>
<keyword evidence="1 6" id="KW-0479">Metal-binding</keyword>
<keyword evidence="3 6" id="KW-0863">Zinc-finger</keyword>
<dbReference type="CDD" id="cd10747">
    <property type="entry name" value="DnaJ_C"/>
    <property type="match status" value="1"/>
</dbReference>
<evidence type="ECO:0000256" key="4">
    <source>
        <dbReference type="ARBA" id="ARBA00022833"/>
    </source>
</evidence>
<evidence type="ECO:0000313" key="11">
    <source>
        <dbReference type="Proteomes" id="UP001630127"/>
    </source>
</evidence>
<comment type="caution">
    <text evidence="10">The sequence shown here is derived from an EMBL/GenBank/DDBJ whole genome shotgun (WGS) entry which is preliminary data.</text>
</comment>
<dbReference type="PANTHER" id="PTHR43096">
    <property type="entry name" value="DNAJ HOMOLOG 1, MITOCHONDRIAL-RELATED"/>
    <property type="match status" value="1"/>
</dbReference>
<dbReference type="InterPro" id="IPR001623">
    <property type="entry name" value="DnaJ_domain"/>
</dbReference>
<feature type="domain" description="CR-type" evidence="9">
    <location>
        <begin position="208"/>
        <end position="286"/>
    </location>
</feature>
<dbReference type="Pfam" id="PF00684">
    <property type="entry name" value="DnaJ_CXXCXGXG"/>
    <property type="match status" value="1"/>
</dbReference>
<dbReference type="CDD" id="cd06257">
    <property type="entry name" value="DnaJ"/>
    <property type="match status" value="1"/>
</dbReference>
<dbReference type="InterPro" id="IPR002939">
    <property type="entry name" value="DnaJ_C"/>
</dbReference>
<dbReference type="SUPFAM" id="SSF49493">
    <property type="entry name" value="HSP40/DnaJ peptide-binding domain"/>
    <property type="match status" value="2"/>
</dbReference>
<feature type="chain" id="PRO_5044749282" evidence="7">
    <location>
        <begin position="21"/>
        <end position="440"/>
    </location>
</feature>
<dbReference type="Pfam" id="PF00226">
    <property type="entry name" value="DnaJ"/>
    <property type="match status" value="1"/>
</dbReference>
<feature type="signal peptide" evidence="7">
    <location>
        <begin position="1"/>
        <end position="20"/>
    </location>
</feature>
<dbReference type="InterPro" id="IPR018253">
    <property type="entry name" value="DnaJ_domain_CS"/>
</dbReference>
<dbReference type="GO" id="GO:0008270">
    <property type="term" value="F:zinc ion binding"/>
    <property type="evidence" value="ECO:0007669"/>
    <property type="project" value="UniProtKB-KW"/>
</dbReference>
<dbReference type="Proteomes" id="UP001630127">
    <property type="component" value="Unassembled WGS sequence"/>
</dbReference>
<dbReference type="NCBIfam" id="NF008035">
    <property type="entry name" value="PRK10767.1"/>
    <property type="match status" value="1"/>
</dbReference>
<dbReference type="InterPro" id="IPR036869">
    <property type="entry name" value="J_dom_sf"/>
</dbReference>
<gene>
    <name evidence="10" type="ORF">ACH5RR_023456</name>
</gene>
<feature type="zinc finger region" description="CR-type" evidence="6">
    <location>
        <begin position="208"/>
        <end position="286"/>
    </location>
</feature>
<dbReference type="PROSITE" id="PS51188">
    <property type="entry name" value="ZF_CR"/>
    <property type="match status" value="1"/>
</dbReference>
<proteinExistence type="inferred from homology"/>
<dbReference type="InterPro" id="IPR008971">
    <property type="entry name" value="HSP40/DnaJ_pept-bd"/>
</dbReference>
<keyword evidence="2" id="KW-0677">Repeat</keyword>
<dbReference type="HAMAP" id="MF_01152">
    <property type="entry name" value="DnaJ"/>
    <property type="match status" value="1"/>
</dbReference>
<keyword evidence="4 6" id="KW-0862">Zinc</keyword>
<protein>
    <submittedName>
        <fullName evidence="10">Uncharacterized protein</fullName>
    </submittedName>
</protein>
<dbReference type="FunFam" id="2.10.230.10:FF:000002">
    <property type="entry name" value="Molecular chaperone DnaJ"/>
    <property type="match status" value="1"/>
</dbReference>
<name>A0ABD2ZAQ5_9GENT</name>
<dbReference type="InterPro" id="IPR001305">
    <property type="entry name" value="HSP_DnaJ_Cys-rich_dom"/>
</dbReference>
<evidence type="ECO:0000256" key="5">
    <source>
        <dbReference type="ARBA" id="ARBA00023186"/>
    </source>
</evidence>
<dbReference type="EMBL" id="JBJUIK010000010">
    <property type="protein sequence ID" value="KAL3516554.1"/>
    <property type="molecule type" value="Genomic_DNA"/>
</dbReference>
<dbReference type="InterPro" id="IPR036410">
    <property type="entry name" value="HSP_DnaJ_Cys-rich_dom_sf"/>
</dbReference>
<evidence type="ECO:0000256" key="1">
    <source>
        <dbReference type="ARBA" id="ARBA00022723"/>
    </source>
</evidence>
<dbReference type="PROSITE" id="PS50076">
    <property type="entry name" value="DNAJ_2"/>
    <property type="match status" value="1"/>
</dbReference>
<evidence type="ECO:0000313" key="10">
    <source>
        <dbReference type="EMBL" id="KAL3516554.1"/>
    </source>
</evidence>
<accession>A0ABD2ZAQ5</accession>
<dbReference type="SUPFAM" id="SSF46565">
    <property type="entry name" value="Chaperone J-domain"/>
    <property type="match status" value="1"/>
</dbReference>
<evidence type="ECO:0000259" key="8">
    <source>
        <dbReference type="PROSITE" id="PS50076"/>
    </source>
</evidence>
<dbReference type="PROSITE" id="PS00636">
    <property type="entry name" value="DNAJ_1"/>
    <property type="match status" value="1"/>
</dbReference>
<evidence type="ECO:0000256" key="3">
    <source>
        <dbReference type="ARBA" id="ARBA00022771"/>
    </source>
</evidence>
<feature type="domain" description="J" evidence="8">
    <location>
        <begin position="90"/>
        <end position="155"/>
    </location>
</feature>
<organism evidence="10 11">
    <name type="scientific">Cinchona calisaya</name>
    <dbReference type="NCBI Taxonomy" id="153742"/>
    <lineage>
        <taxon>Eukaryota</taxon>
        <taxon>Viridiplantae</taxon>
        <taxon>Streptophyta</taxon>
        <taxon>Embryophyta</taxon>
        <taxon>Tracheophyta</taxon>
        <taxon>Spermatophyta</taxon>
        <taxon>Magnoliopsida</taxon>
        <taxon>eudicotyledons</taxon>
        <taxon>Gunneridae</taxon>
        <taxon>Pentapetalae</taxon>
        <taxon>asterids</taxon>
        <taxon>lamiids</taxon>
        <taxon>Gentianales</taxon>
        <taxon>Rubiaceae</taxon>
        <taxon>Cinchonoideae</taxon>
        <taxon>Cinchoneae</taxon>
        <taxon>Cinchona</taxon>
    </lineage>
</organism>
<dbReference type="CDD" id="cd10719">
    <property type="entry name" value="DnaJ_zf"/>
    <property type="match status" value="1"/>
</dbReference>
<dbReference type="InterPro" id="IPR012724">
    <property type="entry name" value="DnaJ"/>
</dbReference>